<comment type="caution">
    <text evidence="1">The sequence shown here is derived from an EMBL/GenBank/DDBJ whole genome shotgun (WGS) entry which is preliminary data.</text>
</comment>
<organism evidence="1 2">
    <name type="scientific">Boletus reticuloceps</name>
    <dbReference type="NCBI Taxonomy" id="495285"/>
    <lineage>
        <taxon>Eukaryota</taxon>
        <taxon>Fungi</taxon>
        <taxon>Dikarya</taxon>
        <taxon>Basidiomycota</taxon>
        <taxon>Agaricomycotina</taxon>
        <taxon>Agaricomycetes</taxon>
        <taxon>Agaricomycetidae</taxon>
        <taxon>Boletales</taxon>
        <taxon>Boletineae</taxon>
        <taxon>Boletaceae</taxon>
        <taxon>Boletoideae</taxon>
        <taxon>Boletus</taxon>
    </lineage>
</organism>
<accession>A0A8I2YLH4</accession>
<dbReference type="OrthoDB" id="3270804at2759"/>
<evidence type="ECO:0000313" key="2">
    <source>
        <dbReference type="Proteomes" id="UP000683000"/>
    </source>
</evidence>
<reference evidence="1" key="1">
    <citation type="submission" date="2021-03" db="EMBL/GenBank/DDBJ databases">
        <title>Evolutionary innovations through gain and loss of genes in the ectomycorrhizal Boletales.</title>
        <authorList>
            <person name="Wu G."/>
            <person name="Miyauchi S."/>
            <person name="Morin E."/>
            <person name="Yang Z.-L."/>
            <person name="Xu J."/>
            <person name="Martin F.M."/>
        </authorList>
    </citation>
    <scope>NUCLEOTIDE SEQUENCE</scope>
    <source>
        <strain evidence="1">BR01</strain>
    </source>
</reference>
<proteinExistence type="predicted"/>
<dbReference type="AlphaFoldDB" id="A0A8I2YLH4"/>
<sequence>MDKSLTSVVSASPKLPHTTANARLDITNPGTVNVSSVPDKHKVVWGALKVPSKHYIAAYKGTDFVLPFEGQPEPFYLITKGKMVGVLSNW</sequence>
<keyword evidence="2" id="KW-1185">Reference proteome</keyword>
<dbReference type="EMBL" id="JAGFBS010000020">
    <property type="protein sequence ID" value="KAG6373962.1"/>
    <property type="molecule type" value="Genomic_DNA"/>
</dbReference>
<evidence type="ECO:0000313" key="1">
    <source>
        <dbReference type="EMBL" id="KAG6373962.1"/>
    </source>
</evidence>
<protein>
    <submittedName>
        <fullName evidence="1">Uncharacterized protein</fullName>
    </submittedName>
</protein>
<gene>
    <name evidence="1" type="ORF">JVT61DRAFT_6127</name>
</gene>
<name>A0A8I2YLH4_9AGAM</name>
<dbReference type="Proteomes" id="UP000683000">
    <property type="component" value="Unassembled WGS sequence"/>
</dbReference>